<dbReference type="OrthoDB" id="295274at2759"/>
<gene>
    <name evidence="8" type="ORF">CPELLU_LOCUS13113</name>
</gene>
<evidence type="ECO:0000256" key="2">
    <source>
        <dbReference type="ARBA" id="ARBA00023015"/>
    </source>
</evidence>
<keyword evidence="9" id="KW-1185">Reference proteome</keyword>
<sequence length="410" mass="45502">MNTPVISSWSVYHGPAGDFDDMAAPPSRFLNVCGDFAMTPSFGTFGQDLNIFDDGVQKLSQSETMVCHETQKKDDYYVNAAHFDSLAPNNPILIVNNSTATIPAPSPIVTSYSSHTSNLRENPLMTAPTVVSIHSPTPSLVTDDDQDHHHQEALCRDIQKNAQNELVFQSRSPRIVQNHLKNDQNVLNGQEPLKHPSPNDVYCNSTKKLGGHLSAAKSVKPDDANAIDELNSTQPTPPPSHQTTPTQKKRRVNKKTAVNNITVVQNTTNNMLTSSIEESTMSQVHNTSNVPFSSSTRTTSINGNKKRAAEDAEETAEEKRRKFLERNRIAASKCRQKKKAWVQDLKNKADSIIAKNNQLHAFVNDLKEEMLALKNQLLAHRNCDCNILQEYIKNGGHSTFERSSAQSYNS</sequence>
<dbReference type="FunFam" id="1.20.5.170:FF:000010">
    <property type="entry name" value="Cyclic AMP-dependent transcription factor ATF-2"/>
    <property type="match status" value="1"/>
</dbReference>
<evidence type="ECO:0000259" key="7">
    <source>
        <dbReference type="PROSITE" id="PS50217"/>
    </source>
</evidence>
<reference evidence="8" key="1">
    <citation type="submission" date="2021-06" db="EMBL/GenBank/DDBJ databases">
        <authorList>
            <person name="Kallberg Y."/>
            <person name="Tangrot J."/>
            <person name="Rosling A."/>
        </authorList>
    </citation>
    <scope>NUCLEOTIDE SEQUENCE</scope>
    <source>
        <strain evidence="8">FL966</strain>
    </source>
</reference>
<dbReference type="InterPro" id="IPR046347">
    <property type="entry name" value="bZIP_sf"/>
</dbReference>
<keyword evidence="5" id="KW-0539">Nucleus</keyword>
<protein>
    <submittedName>
        <fullName evidence="8">21552_t:CDS:1</fullName>
    </submittedName>
</protein>
<feature type="region of interest" description="Disordered" evidence="6">
    <location>
        <begin position="279"/>
        <end position="316"/>
    </location>
</feature>
<proteinExistence type="predicted"/>
<dbReference type="Proteomes" id="UP000789759">
    <property type="component" value="Unassembled WGS sequence"/>
</dbReference>
<dbReference type="PROSITE" id="PS00036">
    <property type="entry name" value="BZIP_BASIC"/>
    <property type="match status" value="1"/>
</dbReference>
<name>A0A9N9NCI0_9GLOM</name>
<dbReference type="GO" id="GO:0003700">
    <property type="term" value="F:DNA-binding transcription factor activity"/>
    <property type="evidence" value="ECO:0007669"/>
    <property type="project" value="InterPro"/>
</dbReference>
<dbReference type="GO" id="GO:0003677">
    <property type="term" value="F:DNA binding"/>
    <property type="evidence" value="ECO:0007669"/>
    <property type="project" value="UniProtKB-KW"/>
</dbReference>
<evidence type="ECO:0000256" key="3">
    <source>
        <dbReference type="ARBA" id="ARBA00023125"/>
    </source>
</evidence>
<organism evidence="8 9">
    <name type="scientific">Cetraspora pellucida</name>
    <dbReference type="NCBI Taxonomy" id="1433469"/>
    <lineage>
        <taxon>Eukaryota</taxon>
        <taxon>Fungi</taxon>
        <taxon>Fungi incertae sedis</taxon>
        <taxon>Mucoromycota</taxon>
        <taxon>Glomeromycotina</taxon>
        <taxon>Glomeromycetes</taxon>
        <taxon>Diversisporales</taxon>
        <taxon>Gigasporaceae</taxon>
        <taxon>Cetraspora</taxon>
    </lineage>
</organism>
<feature type="region of interest" description="Disordered" evidence="6">
    <location>
        <begin position="227"/>
        <end position="257"/>
    </location>
</feature>
<keyword evidence="2" id="KW-0805">Transcription regulation</keyword>
<feature type="compositionally biased region" description="Polar residues" evidence="6">
    <location>
        <begin position="279"/>
        <end position="303"/>
    </location>
</feature>
<evidence type="ECO:0000313" key="8">
    <source>
        <dbReference type="EMBL" id="CAG8724810.1"/>
    </source>
</evidence>
<evidence type="ECO:0000256" key="6">
    <source>
        <dbReference type="SAM" id="MobiDB-lite"/>
    </source>
</evidence>
<feature type="domain" description="BZIP" evidence="7">
    <location>
        <begin position="317"/>
        <end position="380"/>
    </location>
</feature>
<dbReference type="InterPro" id="IPR004827">
    <property type="entry name" value="bZIP"/>
</dbReference>
<dbReference type="SUPFAM" id="SSF57959">
    <property type="entry name" value="Leucine zipper domain"/>
    <property type="match status" value="1"/>
</dbReference>
<comment type="caution">
    <text evidence="8">The sequence shown here is derived from an EMBL/GenBank/DDBJ whole genome shotgun (WGS) entry which is preliminary data.</text>
</comment>
<dbReference type="EMBL" id="CAJVQA010013508">
    <property type="protein sequence ID" value="CAG8724810.1"/>
    <property type="molecule type" value="Genomic_DNA"/>
</dbReference>
<comment type="subcellular location">
    <subcellularLocation>
        <location evidence="1">Nucleus</location>
    </subcellularLocation>
</comment>
<dbReference type="PANTHER" id="PTHR19304">
    <property type="entry name" value="CYCLIC-AMP RESPONSE ELEMENT BINDING PROTEIN"/>
    <property type="match status" value="1"/>
</dbReference>
<evidence type="ECO:0000256" key="5">
    <source>
        <dbReference type="ARBA" id="ARBA00023242"/>
    </source>
</evidence>
<evidence type="ECO:0000313" key="9">
    <source>
        <dbReference type="Proteomes" id="UP000789759"/>
    </source>
</evidence>
<dbReference type="PROSITE" id="PS50217">
    <property type="entry name" value="BZIP"/>
    <property type="match status" value="1"/>
</dbReference>
<evidence type="ECO:0000256" key="4">
    <source>
        <dbReference type="ARBA" id="ARBA00023163"/>
    </source>
</evidence>
<dbReference type="CDD" id="cd14687">
    <property type="entry name" value="bZIP_ATF2"/>
    <property type="match status" value="1"/>
</dbReference>
<dbReference type="AlphaFoldDB" id="A0A9N9NCI0"/>
<dbReference type="Pfam" id="PF00170">
    <property type="entry name" value="bZIP_1"/>
    <property type="match status" value="1"/>
</dbReference>
<accession>A0A9N9NCI0</accession>
<dbReference type="SMART" id="SM00338">
    <property type="entry name" value="BRLZ"/>
    <property type="match status" value="1"/>
</dbReference>
<keyword evidence="4" id="KW-0804">Transcription</keyword>
<dbReference type="InterPro" id="IPR051027">
    <property type="entry name" value="bZIP_transcription_factors"/>
</dbReference>
<evidence type="ECO:0000256" key="1">
    <source>
        <dbReference type="ARBA" id="ARBA00004123"/>
    </source>
</evidence>
<dbReference type="GO" id="GO:0005634">
    <property type="term" value="C:nucleus"/>
    <property type="evidence" value="ECO:0007669"/>
    <property type="project" value="UniProtKB-SubCell"/>
</dbReference>
<dbReference type="Gene3D" id="1.20.5.170">
    <property type="match status" value="1"/>
</dbReference>
<keyword evidence="3" id="KW-0238">DNA-binding</keyword>